<evidence type="ECO:0000313" key="2">
    <source>
        <dbReference type="EMBL" id="ANZ41355.1"/>
    </source>
</evidence>
<dbReference type="EMBL" id="CP016793">
    <property type="protein sequence ID" value="ANZ41355.1"/>
    <property type="molecule type" value="Genomic_DNA"/>
</dbReference>
<keyword evidence="1" id="KW-0812">Transmembrane</keyword>
<feature type="transmembrane region" description="Helical" evidence="1">
    <location>
        <begin position="87"/>
        <end position="104"/>
    </location>
</feature>
<evidence type="ECO:0000313" key="3">
    <source>
        <dbReference type="Proteomes" id="UP000093053"/>
    </source>
</evidence>
<keyword evidence="1" id="KW-1133">Transmembrane helix</keyword>
<feature type="transmembrane region" description="Helical" evidence="1">
    <location>
        <begin position="24"/>
        <end position="42"/>
    </location>
</feature>
<name>A0A1B2HUK3_9PSEU</name>
<gene>
    <name evidence="2" type="ORF">BBK82_40740</name>
</gene>
<evidence type="ECO:0000256" key="1">
    <source>
        <dbReference type="SAM" id="Phobius"/>
    </source>
</evidence>
<organism evidence="2 3">
    <name type="scientific">Lentzea guizhouensis</name>
    <dbReference type="NCBI Taxonomy" id="1586287"/>
    <lineage>
        <taxon>Bacteria</taxon>
        <taxon>Bacillati</taxon>
        <taxon>Actinomycetota</taxon>
        <taxon>Actinomycetes</taxon>
        <taxon>Pseudonocardiales</taxon>
        <taxon>Pseudonocardiaceae</taxon>
        <taxon>Lentzea</taxon>
    </lineage>
</organism>
<feature type="transmembrane region" description="Helical" evidence="1">
    <location>
        <begin position="49"/>
        <end position="67"/>
    </location>
</feature>
<accession>A0A1B2HUK3</accession>
<sequence>MFAVLGVVGGVLLAATDLLDAGFLIVLGGPVAVGIYVGGLVRKHPGIRVLSGILAGFISFSVTRNSAKLVSLLADEGAPRDALEDGTFGVLWVLAGLFVALAAVKERWPMPARG</sequence>
<reference evidence="2 3" key="1">
    <citation type="submission" date="2016-07" db="EMBL/GenBank/DDBJ databases">
        <title>Complete genome sequence of the Lentzea guizhouensis DHS C013.</title>
        <authorList>
            <person name="Cao C."/>
        </authorList>
    </citation>
    <scope>NUCLEOTIDE SEQUENCE [LARGE SCALE GENOMIC DNA]</scope>
    <source>
        <strain evidence="2 3">DHS C013</strain>
    </source>
</reference>
<keyword evidence="3" id="KW-1185">Reference proteome</keyword>
<dbReference type="AlphaFoldDB" id="A0A1B2HUK3"/>
<protein>
    <submittedName>
        <fullName evidence="2">Uncharacterized protein</fullName>
    </submittedName>
</protein>
<dbReference type="KEGG" id="led:BBK82_40740"/>
<dbReference type="Proteomes" id="UP000093053">
    <property type="component" value="Chromosome"/>
</dbReference>
<keyword evidence="1" id="KW-0472">Membrane</keyword>
<proteinExistence type="predicted"/>